<dbReference type="EMBL" id="CP063144">
    <property type="protein sequence ID" value="QOR94664.1"/>
    <property type="molecule type" value="Genomic_DNA"/>
</dbReference>
<keyword evidence="7" id="KW-1185">Reference proteome</keyword>
<dbReference type="SUPFAM" id="SSF52540">
    <property type="entry name" value="P-loop containing nucleoside triphosphate hydrolases"/>
    <property type="match status" value="1"/>
</dbReference>
<dbReference type="Gene3D" id="3.40.50.300">
    <property type="entry name" value="P-loop containing nucleotide triphosphate hydrolases"/>
    <property type="match status" value="2"/>
</dbReference>
<name>A0A7M1UUH8_9CREN</name>
<dbReference type="Pfam" id="PF01935">
    <property type="entry name" value="DUF87"/>
    <property type="match status" value="1"/>
</dbReference>
<evidence type="ECO:0000259" key="5">
    <source>
        <dbReference type="Pfam" id="PF01935"/>
    </source>
</evidence>
<dbReference type="KEGG" id="tcs:IMZ38_01640"/>
<dbReference type="RefSeq" id="WP_193436461.1">
    <property type="nucleotide sequence ID" value="NZ_CP063144.1"/>
</dbReference>
<protein>
    <submittedName>
        <fullName evidence="6">ATP-binding protein</fullName>
    </submittedName>
</protein>
<comment type="catalytic activity">
    <reaction evidence="4">
        <text>ATP + H2O = ADP + phosphate + H(+)</text>
        <dbReference type="Rhea" id="RHEA:13065"/>
        <dbReference type="ChEBI" id="CHEBI:15377"/>
        <dbReference type="ChEBI" id="CHEBI:15378"/>
        <dbReference type="ChEBI" id="CHEBI:30616"/>
        <dbReference type="ChEBI" id="CHEBI:43474"/>
        <dbReference type="ChEBI" id="CHEBI:456216"/>
        <dbReference type="EC" id="5.6.2.4"/>
    </reaction>
</comment>
<organism evidence="6 7">
    <name type="scientific">Thermosphaera chiliense</name>
    <dbReference type="NCBI Taxonomy" id="3402707"/>
    <lineage>
        <taxon>Archaea</taxon>
        <taxon>Thermoproteota</taxon>
        <taxon>Thermoprotei</taxon>
        <taxon>Desulfurococcales</taxon>
        <taxon>Desulfurococcaceae</taxon>
        <taxon>Thermosphaera</taxon>
    </lineage>
</organism>
<comment type="catalytic activity">
    <reaction evidence="3">
        <text>ATP + H2O = ADP + phosphate + H(+)</text>
        <dbReference type="Rhea" id="RHEA:13065"/>
        <dbReference type="ChEBI" id="CHEBI:15377"/>
        <dbReference type="ChEBI" id="CHEBI:15378"/>
        <dbReference type="ChEBI" id="CHEBI:30616"/>
        <dbReference type="ChEBI" id="CHEBI:43474"/>
        <dbReference type="ChEBI" id="CHEBI:456216"/>
        <dbReference type="EC" id="5.6.2.3"/>
    </reaction>
</comment>
<evidence type="ECO:0000313" key="7">
    <source>
        <dbReference type="Proteomes" id="UP000593766"/>
    </source>
</evidence>
<dbReference type="AlphaFoldDB" id="A0A7M1UUH8"/>
<evidence type="ECO:0000256" key="1">
    <source>
        <dbReference type="ARBA" id="ARBA00007816"/>
    </source>
</evidence>
<dbReference type="OrthoDB" id="107033at2157"/>
<feature type="domain" description="Helicase HerA central" evidence="5">
    <location>
        <begin position="129"/>
        <end position="385"/>
    </location>
</feature>
<dbReference type="InterPro" id="IPR027417">
    <property type="entry name" value="P-loop_NTPase"/>
</dbReference>
<dbReference type="GO" id="GO:0043138">
    <property type="term" value="F:3'-5' DNA helicase activity"/>
    <property type="evidence" value="ECO:0007669"/>
    <property type="project" value="UniProtKB-EC"/>
</dbReference>
<dbReference type="InterPro" id="IPR002789">
    <property type="entry name" value="HerA_central"/>
</dbReference>
<evidence type="ECO:0000256" key="4">
    <source>
        <dbReference type="ARBA" id="ARBA00048988"/>
    </source>
</evidence>
<evidence type="ECO:0000256" key="2">
    <source>
        <dbReference type="ARBA" id="ARBA00034617"/>
    </source>
</evidence>
<dbReference type="PANTHER" id="PTHR42957">
    <property type="entry name" value="HELICASE MJ1565-RELATED"/>
    <property type="match status" value="1"/>
</dbReference>
<proteinExistence type="inferred from homology"/>
<comment type="similarity">
    <text evidence="1">Belongs to the HerA family.</text>
</comment>
<reference evidence="6 7" key="1">
    <citation type="submission" date="2020-10" db="EMBL/GenBank/DDBJ databases">
        <title>Complete genome sequence of Thermosphaera aggregans strain 3507.</title>
        <authorList>
            <person name="Zayulina K.S."/>
            <person name="Elcheninov A.G."/>
            <person name="Toshchakov S.V."/>
            <person name="Kublanov I.V."/>
            <person name="Kochetkova T.V."/>
        </authorList>
    </citation>
    <scope>NUCLEOTIDE SEQUENCE [LARGE SCALE GENOMIC DNA]</scope>
    <source>
        <strain evidence="6 7">3507</strain>
    </source>
</reference>
<dbReference type="GO" id="GO:0005524">
    <property type="term" value="F:ATP binding"/>
    <property type="evidence" value="ECO:0007669"/>
    <property type="project" value="UniProtKB-KW"/>
</dbReference>
<comment type="catalytic activity">
    <reaction evidence="2">
        <text>Couples ATP hydrolysis with the unwinding of duplex DNA by translocating in the 3'-5' direction.</text>
        <dbReference type="EC" id="5.6.2.4"/>
    </reaction>
</comment>
<keyword evidence="6" id="KW-0067">ATP-binding</keyword>
<evidence type="ECO:0000313" key="6">
    <source>
        <dbReference type="EMBL" id="QOR94664.1"/>
    </source>
</evidence>
<dbReference type="Proteomes" id="UP000593766">
    <property type="component" value="Chromosome"/>
</dbReference>
<gene>
    <name evidence="6" type="ORF">IMZ38_01640</name>
</gene>
<sequence length="512" mass="57700">MKPIGVVVSGSSPVNVPIHVYKGCENQVMEEAFVIIKDDEKNTDYFGVIRSLRMNDPLLNQSQRSSIIDNPELAKQGREVVFETSYVRVLGVLQPNGQLTPPRQPPAPRSEVYLVESPRDVKLALETGLELGEHKFSRIRIPLKPEALKYHVGVVGATGTGKSKLVVALVNEVLEKTDWKVLVFDHSGQDYVNVPGFEGKVLDASEITLDLESIAEYLKKEISAKEAGEDALYVSLILYILSKGDLRKFSESQDRSITEFAKGVEGKVEVSISENKVGEALEKMPVLLETVDLEEEMKKVKWETSSLVKLFETVINIVAGKSTSKRKYVTFMSLQKEYIESLNKRRISSRDILERLEKDRLVVLDLSTVRQEERKYVVYSVLRRIWDRIDEAKKPVNTLVVVDEAHNYACYQGCYPSSSIIERTAREGRKWGLGLVLASQRMIDFSTDVRNNINTFFFSKLQTPGDLDNLKGVLDLGGVEYDDLAILATREFYFAGLGNPLKYPVLIEVKQV</sequence>
<dbReference type="PANTHER" id="PTHR42957:SF2">
    <property type="entry name" value="HELICASE HERA CENTRAL DOMAIN-CONTAINING PROTEIN"/>
    <property type="match status" value="1"/>
</dbReference>
<dbReference type="GeneID" id="59454080"/>
<dbReference type="GO" id="GO:0043139">
    <property type="term" value="F:5'-3' DNA helicase activity"/>
    <property type="evidence" value="ECO:0007669"/>
    <property type="project" value="UniProtKB-EC"/>
</dbReference>
<dbReference type="InterPro" id="IPR008571">
    <property type="entry name" value="HerA-like"/>
</dbReference>
<evidence type="ECO:0000256" key="3">
    <source>
        <dbReference type="ARBA" id="ARBA00048954"/>
    </source>
</evidence>
<keyword evidence="6" id="KW-0547">Nucleotide-binding</keyword>
<accession>A0A7M1UUH8</accession>